<dbReference type="GO" id="GO:0008757">
    <property type="term" value="F:S-adenosylmethionine-dependent methyltransferase activity"/>
    <property type="evidence" value="ECO:0007669"/>
    <property type="project" value="InterPro"/>
</dbReference>
<evidence type="ECO:0000259" key="1">
    <source>
        <dbReference type="Pfam" id="PF08241"/>
    </source>
</evidence>
<dbReference type="RefSeq" id="WP_167952473.1">
    <property type="nucleotide sequence ID" value="NZ_BAAAPQ010000038.1"/>
</dbReference>
<accession>A0A846RWK7</accession>
<dbReference type="Gene3D" id="3.40.50.150">
    <property type="entry name" value="Vaccinia Virus protein VP39"/>
    <property type="match status" value="1"/>
</dbReference>
<dbReference type="PANTHER" id="PTHR43591:SF110">
    <property type="entry name" value="RHODANESE DOMAIN-CONTAINING PROTEIN"/>
    <property type="match status" value="1"/>
</dbReference>
<sequence>MTASRNLEDYAAKMREYVQSGSDLEVDVRFVDMLADRASRILDIGCGIGSAVNGLRVKGHGAYGIDPSSEVLTVAGELYDPAWFRRIGAADISTETLVDEGLPQSFDLVLMSGNVPAFIPDLDDAVARIAEVLRPGGLLIIGTSTHARGGPSDQDSACAAADLQVEHRFGDWHLGSFDHGSPWSVSVFSRPGAGPHHGSPDGMFVLR</sequence>
<organism evidence="2 3">
    <name type="scientific">Brevibacterium marinum</name>
    <dbReference type="NCBI Taxonomy" id="418643"/>
    <lineage>
        <taxon>Bacteria</taxon>
        <taxon>Bacillati</taxon>
        <taxon>Actinomycetota</taxon>
        <taxon>Actinomycetes</taxon>
        <taxon>Micrococcales</taxon>
        <taxon>Brevibacteriaceae</taxon>
        <taxon>Brevibacterium</taxon>
    </lineage>
</organism>
<keyword evidence="2" id="KW-0808">Transferase</keyword>
<keyword evidence="2" id="KW-0489">Methyltransferase</keyword>
<dbReference type="Pfam" id="PF08241">
    <property type="entry name" value="Methyltransf_11"/>
    <property type="match status" value="1"/>
</dbReference>
<protein>
    <submittedName>
        <fullName evidence="2">SAM-dependent methyltransferase</fullName>
    </submittedName>
</protein>
<dbReference type="InterPro" id="IPR029063">
    <property type="entry name" value="SAM-dependent_MTases_sf"/>
</dbReference>
<evidence type="ECO:0000313" key="2">
    <source>
        <dbReference type="EMBL" id="NJC58614.1"/>
    </source>
</evidence>
<dbReference type="Proteomes" id="UP000576792">
    <property type="component" value="Unassembled WGS sequence"/>
</dbReference>
<proteinExistence type="predicted"/>
<dbReference type="InterPro" id="IPR013216">
    <property type="entry name" value="Methyltransf_11"/>
</dbReference>
<feature type="domain" description="Methyltransferase type 11" evidence="1">
    <location>
        <begin position="42"/>
        <end position="141"/>
    </location>
</feature>
<keyword evidence="3" id="KW-1185">Reference proteome</keyword>
<dbReference type="GO" id="GO:0032259">
    <property type="term" value="P:methylation"/>
    <property type="evidence" value="ECO:0007669"/>
    <property type="project" value="UniProtKB-KW"/>
</dbReference>
<dbReference type="CDD" id="cd02440">
    <property type="entry name" value="AdoMet_MTases"/>
    <property type="match status" value="1"/>
</dbReference>
<gene>
    <name evidence="2" type="ORF">BKA07_003649</name>
</gene>
<dbReference type="PANTHER" id="PTHR43591">
    <property type="entry name" value="METHYLTRANSFERASE"/>
    <property type="match status" value="1"/>
</dbReference>
<dbReference type="SUPFAM" id="SSF53335">
    <property type="entry name" value="S-adenosyl-L-methionine-dependent methyltransferases"/>
    <property type="match status" value="1"/>
</dbReference>
<dbReference type="AlphaFoldDB" id="A0A846RWK7"/>
<name>A0A846RWK7_9MICO</name>
<evidence type="ECO:0000313" key="3">
    <source>
        <dbReference type="Proteomes" id="UP000576792"/>
    </source>
</evidence>
<reference evidence="2 3" key="1">
    <citation type="submission" date="2020-03" db="EMBL/GenBank/DDBJ databases">
        <title>Sequencing the genomes of 1000 actinobacteria strains.</title>
        <authorList>
            <person name="Klenk H.-P."/>
        </authorList>
    </citation>
    <scope>NUCLEOTIDE SEQUENCE [LARGE SCALE GENOMIC DNA]</scope>
    <source>
        <strain evidence="2 3">DSM 18964</strain>
    </source>
</reference>
<comment type="caution">
    <text evidence="2">The sequence shown here is derived from an EMBL/GenBank/DDBJ whole genome shotgun (WGS) entry which is preliminary data.</text>
</comment>
<dbReference type="EMBL" id="JAATJN010000001">
    <property type="protein sequence ID" value="NJC58614.1"/>
    <property type="molecule type" value="Genomic_DNA"/>
</dbReference>